<evidence type="ECO:0000313" key="9">
    <source>
        <dbReference type="EnsemblFungi" id="EJT73827"/>
    </source>
</evidence>
<reference evidence="8" key="3">
    <citation type="submission" date="2010-09" db="EMBL/GenBank/DDBJ databases">
        <title>Annotation of Gaeumannomyces graminis var. tritici R3-111a-1.</title>
        <authorList>
            <consortium name="The Broad Institute Genome Sequencing Platform"/>
            <person name="Ma L.-J."/>
            <person name="Dead R."/>
            <person name="Young S.K."/>
            <person name="Zeng Q."/>
            <person name="Gargeya S."/>
            <person name="Fitzgerald M."/>
            <person name="Haas B."/>
            <person name="Abouelleil A."/>
            <person name="Alvarado L."/>
            <person name="Arachchi H.M."/>
            <person name="Berlin A."/>
            <person name="Brown A."/>
            <person name="Chapman S.B."/>
            <person name="Chen Z."/>
            <person name="Dunbar C."/>
            <person name="Freedman E."/>
            <person name="Gearin G."/>
            <person name="Gellesch M."/>
            <person name="Goldberg J."/>
            <person name="Griggs A."/>
            <person name="Gujja S."/>
            <person name="Heiman D."/>
            <person name="Howarth C."/>
            <person name="Larson L."/>
            <person name="Lui A."/>
            <person name="MacDonald P.J.P."/>
            <person name="Mehta T."/>
            <person name="Montmayeur A."/>
            <person name="Murphy C."/>
            <person name="Neiman D."/>
            <person name="Pearson M."/>
            <person name="Priest M."/>
            <person name="Roberts A."/>
            <person name="Saif S."/>
            <person name="Shea T."/>
            <person name="Shenoy N."/>
            <person name="Sisk P."/>
            <person name="Stolte C."/>
            <person name="Sykes S."/>
            <person name="Yandava C."/>
            <person name="Wortman J."/>
            <person name="Nusbaum C."/>
            <person name="Birren B."/>
        </authorList>
    </citation>
    <scope>NUCLEOTIDE SEQUENCE</scope>
    <source>
        <strain evidence="8">R3-111a-1</strain>
    </source>
</reference>
<feature type="signal peptide" evidence="6">
    <location>
        <begin position="1"/>
        <end position="18"/>
    </location>
</feature>
<evidence type="ECO:0000256" key="5">
    <source>
        <dbReference type="PROSITE-ProRule" id="PRU01243"/>
    </source>
</evidence>
<keyword evidence="2" id="KW-0964">Secreted</keyword>
<reference evidence="9" key="5">
    <citation type="submission" date="2018-04" db="UniProtKB">
        <authorList>
            <consortium name="EnsemblFungi"/>
        </authorList>
    </citation>
    <scope>IDENTIFICATION</scope>
    <source>
        <strain evidence="9">R3-111a-1</strain>
    </source>
</reference>
<dbReference type="AlphaFoldDB" id="J3P2D5"/>
<dbReference type="InterPro" id="IPR032382">
    <property type="entry name" value="AltA1"/>
</dbReference>
<dbReference type="Gene3D" id="2.40.350.20">
    <property type="match status" value="1"/>
</dbReference>
<evidence type="ECO:0000313" key="10">
    <source>
        <dbReference type="Proteomes" id="UP000006039"/>
    </source>
</evidence>
<dbReference type="PROSITE" id="PS51895">
    <property type="entry name" value="AA1"/>
    <property type="match status" value="1"/>
</dbReference>
<sequence>MRFSVAAVSAALFGAALAAPAPQADAGATETVVIQKFVSTSKGATTGSPVVSISFQLVSHREAGVKAYVCEAHNPNGITPADVNQCAGFQSFDGYHFQYLDTKTGNTSLRVFHQTAPAFGLWGNAFIPGNCGIEGDAQICRKDSINVSLALN</sequence>
<accession>J3P2D5</accession>
<keyword evidence="10" id="KW-1185">Reference proteome</keyword>
<name>J3P2D5_GAET3</name>
<reference evidence="8" key="2">
    <citation type="submission" date="2010-07" db="EMBL/GenBank/DDBJ databases">
        <authorList>
            <consortium name="The Broad Institute Genome Sequencing Platform"/>
            <consortium name="Broad Institute Genome Sequencing Center for Infectious Disease"/>
            <person name="Ma L.-J."/>
            <person name="Dead R."/>
            <person name="Young S."/>
            <person name="Zeng Q."/>
            <person name="Koehrsen M."/>
            <person name="Alvarado L."/>
            <person name="Berlin A."/>
            <person name="Chapman S.B."/>
            <person name="Chen Z."/>
            <person name="Freedman E."/>
            <person name="Gellesch M."/>
            <person name="Goldberg J."/>
            <person name="Griggs A."/>
            <person name="Gujja S."/>
            <person name="Heilman E.R."/>
            <person name="Heiman D."/>
            <person name="Hepburn T."/>
            <person name="Howarth C."/>
            <person name="Jen D."/>
            <person name="Larson L."/>
            <person name="Mehta T."/>
            <person name="Neiman D."/>
            <person name="Pearson M."/>
            <person name="Roberts A."/>
            <person name="Saif S."/>
            <person name="Shea T."/>
            <person name="Shenoy N."/>
            <person name="Sisk P."/>
            <person name="Stolte C."/>
            <person name="Sykes S."/>
            <person name="Walk T."/>
            <person name="White J."/>
            <person name="Yandava C."/>
            <person name="Haas B."/>
            <person name="Nusbaum C."/>
            <person name="Birren B."/>
        </authorList>
    </citation>
    <scope>NUCLEOTIDE SEQUENCE</scope>
    <source>
        <strain evidence="8">R3-111a-1</strain>
    </source>
</reference>
<reference evidence="10" key="1">
    <citation type="submission" date="2010-07" db="EMBL/GenBank/DDBJ databases">
        <title>The genome sequence of Gaeumannomyces graminis var. tritici strain R3-111a-1.</title>
        <authorList>
            <consortium name="The Broad Institute Genome Sequencing Platform"/>
            <person name="Ma L.-J."/>
            <person name="Dead R."/>
            <person name="Young S."/>
            <person name="Zeng Q."/>
            <person name="Koehrsen M."/>
            <person name="Alvarado L."/>
            <person name="Berlin A."/>
            <person name="Chapman S.B."/>
            <person name="Chen Z."/>
            <person name="Freedman E."/>
            <person name="Gellesch M."/>
            <person name="Goldberg J."/>
            <person name="Griggs A."/>
            <person name="Gujja S."/>
            <person name="Heilman E.R."/>
            <person name="Heiman D."/>
            <person name="Hepburn T."/>
            <person name="Howarth C."/>
            <person name="Jen D."/>
            <person name="Larson L."/>
            <person name="Mehta T."/>
            <person name="Neiman D."/>
            <person name="Pearson M."/>
            <person name="Roberts A."/>
            <person name="Saif S."/>
            <person name="Shea T."/>
            <person name="Shenoy N."/>
            <person name="Sisk P."/>
            <person name="Stolte C."/>
            <person name="Sykes S."/>
            <person name="Walk T."/>
            <person name="White J."/>
            <person name="Yandava C."/>
            <person name="Haas B."/>
            <person name="Nusbaum C."/>
            <person name="Birren B."/>
        </authorList>
    </citation>
    <scope>NUCLEOTIDE SEQUENCE [LARGE SCALE GENOMIC DNA]</scope>
    <source>
        <strain evidence="10">R3-111a-1</strain>
    </source>
</reference>
<dbReference type="HOGENOM" id="CLU_144932_1_0_1"/>
<keyword evidence="3 6" id="KW-0732">Signal</keyword>
<protein>
    <recommendedName>
        <fullName evidence="7">AA1-like domain-containing protein</fullName>
    </recommendedName>
</protein>
<keyword evidence="4" id="KW-1015">Disulfide bond</keyword>
<evidence type="ECO:0000259" key="7">
    <source>
        <dbReference type="PROSITE" id="PS51895"/>
    </source>
</evidence>
<dbReference type="RefSeq" id="XP_009223771.1">
    <property type="nucleotide sequence ID" value="XM_009225507.1"/>
</dbReference>
<feature type="domain" description="AA1-like" evidence="7">
    <location>
        <begin position="27"/>
        <end position="152"/>
    </location>
</feature>
<comment type="caution">
    <text evidence="5">Lacks conserved residue(s) required for the propagation of feature annotation.</text>
</comment>
<proteinExistence type="predicted"/>
<comment type="subcellular location">
    <subcellularLocation>
        <location evidence="1">Secreted</location>
    </subcellularLocation>
</comment>
<evidence type="ECO:0000313" key="8">
    <source>
        <dbReference type="EMBL" id="EJT73827.1"/>
    </source>
</evidence>
<evidence type="ECO:0000256" key="6">
    <source>
        <dbReference type="SAM" id="SignalP"/>
    </source>
</evidence>
<feature type="chain" id="PRO_5015094858" description="AA1-like domain-containing protein" evidence="6">
    <location>
        <begin position="19"/>
        <end position="152"/>
    </location>
</feature>
<dbReference type="GO" id="GO:0005576">
    <property type="term" value="C:extracellular region"/>
    <property type="evidence" value="ECO:0007669"/>
    <property type="project" value="UniProtKB-SubCell"/>
</dbReference>
<dbReference type="OrthoDB" id="3928926at2759"/>
<dbReference type="Pfam" id="PF16541">
    <property type="entry name" value="AltA1"/>
    <property type="match status" value="1"/>
</dbReference>
<dbReference type="GeneID" id="20348140"/>
<dbReference type="EnsemblFungi" id="EJT73827">
    <property type="protein sequence ID" value="EJT73827"/>
    <property type="gene ID" value="GGTG_07682"/>
</dbReference>
<dbReference type="Proteomes" id="UP000006039">
    <property type="component" value="Unassembled WGS sequence"/>
</dbReference>
<dbReference type="eggNOG" id="ENOG502T628">
    <property type="taxonomic scope" value="Eukaryota"/>
</dbReference>
<dbReference type="VEuPathDB" id="FungiDB:GGTG_07682"/>
<reference evidence="9" key="4">
    <citation type="journal article" date="2015" name="G3 (Bethesda)">
        <title>Genome sequences of three phytopathogenic species of the Magnaporthaceae family of fungi.</title>
        <authorList>
            <person name="Okagaki L.H."/>
            <person name="Nunes C.C."/>
            <person name="Sailsbery J."/>
            <person name="Clay B."/>
            <person name="Brown D."/>
            <person name="John T."/>
            <person name="Oh Y."/>
            <person name="Young N."/>
            <person name="Fitzgerald M."/>
            <person name="Haas B.J."/>
            <person name="Zeng Q."/>
            <person name="Young S."/>
            <person name="Adiconis X."/>
            <person name="Fan L."/>
            <person name="Levin J.Z."/>
            <person name="Mitchell T.K."/>
            <person name="Okubara P.A."/>
            <person name="Farman M.L."/>
            <person name="Kohn L.M."/>
            <person name="Birren B."/>
            <person name="Ma L.-J."/>
            <person name="Dean R.A."/>
        </authorList>
    </citation>
    <scope>NUCLEOTIDE SEQUENCE</scope>
    <source>
        <strain evidence="9">R3-111a-1</strain>
    </source>
</reference>
<organism evidence="8">
    <name type="scientific">Gaeumannomyces tritici (strain R3-111a-1)</name>
    <name type="common">Wheat and barley take-all root rot fungus</name>
    <name type="synonym">Gaeumannomyces graminis var. tritici</name>
    <dbReference type="NCBI Taxonomy" id="644352"/>
    <lineage>
        <taxon>Eukaryota</taxon>
        <taxon>Fungi</taxon>
        <taxon>Dikarya</taxon>
        <taxon>Ascomycota</taxon>
        <taxon>Pezizomycotina</taxon>
        <taxon>Sordariomycetes</taxon>
        <taxon>Sordariomycetidae</taxon>
        <taxon>Magnaporthales</taxon>
        <taxon>Magnaporthaceae</taxon>
        <taxon>Gaeumannomyces</taxon>
    </lineage>
</organism>
<evidence type="ECO:0000256" key="2">
    <source>
        <dbReference type="ARBA" id="ARBA00022525"/>
    </source>
</evidence>
<gene>
    <name evidence="9" type="primary">20348140</name>
    <name evidence="8" type="ORF">GGTG_07682</name>
</gene>
<evidence type="ECO:0000256" key="1">
    <source>
        <dbReference type="ARBA" id="ARBA00004613"/>
    </source>
</evidence>
<evidence type="ECO:0000256" key="4">
    <source>
        <dbReference type="ARBA" id="ARBA00023157"/>
    </source>
</evidence>
<dbReference type="EMBL" id="GL385398">
    <property type="protein sequence ID" value="EJT73827.1"/>
    <property type="molecule type" value="Genomic_DNA"/>
</dbReference>
<evidence type="ECO:0000256" key="3">
    <source>
        <dbReference type="ARBA" id="ARBA00022729"/>
    </source>
</evidence>